<organism evidence="1 2">
    <name type="scientific">Pontibacillus salicampi</name>
    <dbReference type="NCBI Taxonomy" id="1449801"/>
    <lineage>
        <taxon>Bacteria</taxon>
        <taxon>Bacillati</taxon>
        <taxon>Bacillota</taxon>
        <taxon>Bacilli</taxon>
        <taxon>Bacillales</taxon>
        <taxon>Bacillaceae</taxon>
        <taxon>Pontibacillus</taxon>
    </lineage>
</organism>
<evidence type="ECO:0000313" key="1">
    <source>
        <dbReference type="EMBL" id="MFC0523721.1"/>
    </source>
</evidence>
<reference evidence="1 2" key="1">
    <citation type="submission" date="2024-09" db="EMBL/GenBank/DDBJ databases">
        <authorList>
            <person name="Sun Q."/>
            <person name="Mori K."/>
        </authorList>
    </citation>
    <scope>NUCLEOTIDE SEQUENCE [LARGE SCALE GENOMIC DNA]</scope>
    <source>
        <strain evidence="1 2">NCAIM B.02529</strain>
    </source>
</reference>
<dbReference type="EMBL" id="JBHLTP010000007">
    <property type="protein sequence ID" value="MFC0523721.1"/>
    <property type="molecule type" value="Genomic_DNA"/>
</dbReference>
<evidence type="ECO:0000313" key="2">
    <source>
        <dbReference type="Proteomes" id="UP001589836"/>
    </source>
</evidence>
<sequence length="39" mass="4756">MLHMEMHMIDRQSLYVNRVQTHDFVADGTRMSFFQQLNQ</sequence>
<dbReference type="RefSeq" id="WP_377346916.1">
    <property type="nucleotide sequence ID" value="NZ_JBHLTP010000007.1"/>
</dbReference>
<accession>A0ABV6LMU0</accession>
<name>A0ABV6LMU0_9BACI</name>
<protein>
    <submittedName>
        <fullName evidence="1">RAxF-45 family protein</fullName>
    </submittedName>
</protein>
<gene>
    <name evidence="1" type="ORF">ACFFGV_09105</name>
</gene>
<dbReference type="NCBIfam" id="NF041642">
    <property type="entry name" value="RAxF_45"/>
    <property type="match status" value="1"/>
</dbReference>
<dbReference type="Proteomes" id="UP001589836">
    <property type="component" value="Unassembled WGS sequence"/>
</dbReference>
<keyword evidence="2" id="KW-1185">Reference proteome</keyword>
<dbReference type="InterPro" id="IPR048146">
    <property type="entry name" value="RAxF_45-like"/>
</dbReference>
<comment type="caution">
    <text evidence="1">The sequence shown here is derived from an EMBL/GenBank/DDBJ whole genome shotgun (WGS) entry which is preliminary data.</text>
</comment>
<proteinExistence type="predicted"/>